<organism evidence="4 5">
    <name type="scientific">Hufsiella ginkgonis</name>
    <dbReference type="NCBI Taxonomy" id="2695274"/>
    <lineage>
        <taxon>Bacteria</taxon>
        <taxon>Pseudomonadati</taxon>
        <taxon>Bacteroidota</taxon>
        <taxon>Sphingobacteriia</taxon>
        <taxon>Sphingobacteriales</taxon>
        <taxon>Sphingobacteriaceae</taxon>
        <taxon>Hufsiella</taxon>
    </lineage>
</organism>
<sequence>MKPYQKIVLAGGNGYLGGILAGYYCSLAEEVIVLSRKPASDQLNVKTLLWDGKSTGTWAACLENADLLVNLCGKNVNCRYTGKNKEEIFASRLLPTRLLGEEIGKMTNPPKLWINITSATIYRHAEDRPQDEYTGEIGHGFSVEVCKRWEQTFFDTKTPGTRKVALRMGIVLGRRHGAFPYWLNLAKFGLGGRQGNGKQYISWIHERDAARVTEWVLQHKELDGAINCTAPRAIRNAEMMKVIRDIYGASFGLPAPGWLLEIGALFLGTETELILKSRLVEPRRLLDSGYKFSYTEADEAVLNILTHAL</sequence>
<evidence type="ECO:0000313" key="5">
    <source>
        <dbReference type="Proteomes" id="UP000451233"/>
    </source>
</evidence>
<feature type="domain" description="DUF1731" evidence="3">
    <location>
        <begin position="255"/>
        <end position="302"/>
    </location>
</feature>
<evidence type="ECO:0000256" key="1">
    <source>
        <dbReference type="ARBA" id="ARBA00009353"/>
    </source>
</evidence>
<dbReference type="Pfam" id="PF08338">
    <property type="entry name" value="DUF1731"/>
    <property type="match status" value="1"/>
</dbReference>
<dbReference type="RefSeq" id="WP_160908105.1">
    <property type="nucleotide sequence ID" value="NZ_WVHS01000004.1"/>
</dbReference>
<comment type="similarity">
    <text evidence="1">Belongs to the NAD(P)-dependent epimerase/dehydratase family. SDR39U1 subfamily.</text>
</comment>
<accession>A0A7K1Y1K0</accession>
<evidence type="ECO:0000259" key="2">
    <source>
        <dbReference type="Pfam" id="PF01370"/>
    </source>
</evidence>
<protein>
    <submittedName>
        <fullName evidence="4">TIGR01777 family protein</fullName>
    </submittedName>
</protein>
<dbReference type="EMBL" id="WVHS01000004">
    <property type="protein sequence ID" value="MXV17101.1"/>
    <property type="molecule type" value="Genomic_DNA"/>
</dbReference>
<dbReference type="InterPro" id="IPR010099">
    <property type="entry name" value="SDR39U1"/>
</dbReference>
<dbReference type="AlphaFoldDB" id="A0A7K1Y1K0"/>
<gene>
    <name evidence="4" type="ORF">GS398_17505</name>
</gene>
<evidence type="ECO:0000259" key="3">
    <source>
        <dbReference type="Pfam" id="PF08338"/>
    </source>
</evidence>
<dbReference type="InterPro" id="IPR036291">
    <property type="entry name" value="NAD(P)-bd_dom_sf"/>
</dbReference>
<comment type="caution">
    <text evidence="4">The sequence shown here is derived from an EMBL/GenBank/DDBJ whole genome shotgun (WGS) entry which is preliminary data.</text>
</comment>
<evidence type="ECO:0000313" key="4">
    <source>
        <dbReference type="EMBL" id="MXV17101.1"/>
    </source>
</evidence>
<dbReference type="InterPro" id="IPR013549">
    <property type="entry name" value="DUF1731"/>
</dbReference>
<proteinExistence type="inferred from homology"/>
<name>A0A7K1Y1K0_9SPHI</name>
<dbReference type="Gene3D" id="3.40.50.720">
    <property type="entry name" value="NAD(P)-binding Rossmann-like Domain"/>
    <property type="match status" value="1"/>
</dbReference>
<dbReference type="SUPFAM" id="SSF51735">
    <property type="entry name" value="NAD(P)-binding Rossmann-fold domains"/>
    <property type="match status" value="1"/>
</dbReference>
<dbReference type="InterPro" id="IPR001509">
    <property type="entry name" value="Epimerase_deHydtase"/>
</dbReference>
<feature type="domain" description="NAD-dependent epimerase/dehydratase" evidence="2">
    <location>
        <begin position="7"/>
        <end position="221"/>
    </location>
</feature>
<dbReference type="PANTHER" id="PTHR11092:SF0">
    <property type="entry name" value="EPIMERASE FAMILY PROTEIN SDR39U1"/>
    <property type="match status" value="1"/>
</dbReference>
<keyword evidence="5" id="KW-1185">Reference proteome</keyword>
<dbReference type="Pfam" id="PF01370">
    <property type="entry name" value="Epimerase"/>
    <property type="match status" value="1"/>
</dbReference>
<dbReference type="PANTHER" id="PTHR11092">
    <property type="entry name" value="SUGAR NUCLEOTIDE EPIMERASE RELATED"/>
    <property type="match status" value="1"/>
</dbReference>
<dbReference type="Proteomes" id="UP000451233">
    <property type="component" value="Unassembled WGS sequence"/>
</dbReference>
<dbReference type="NCBIfam" id="TIGR01777">
    <property type="entry name" value="yfcH"/>
    <property type="match status" value="1"/>
</dbReference>
<reference evidence="4 5" key="1">
    <citation type="submission" date="2019-11" db="EMBL/GenBank/DDBJ databases">
        <title>Pedobacter sp. HMF7056 Genome sequencing and assembly.</title>
        <authorList>
            <person name="Kang H."/>
            <person name="Kim H."/>
            <person name="Joh K."/>
        </authorList>
    </citation>
    <scope>NUCLEOTIDE SEQUENCE [LARGE SCALE GENOMIC DNA]</scope>
    <source>
        <strain evidence="4 5">HMF7056</strain>
    </source>
</reference>